<accession>A0ABR2K5Z9</accession>
<dbReference type="PROSITE" id="PS00139">
    <property type="entry name" value="THIOL_PROTEASE_CYS"/>
    <property type="match status" value="1"/>
</dbReference>
<keyword evidence="1" id="KW-1133">Transmembrane helix</keyword>
<dbReference type="SUPFAM" id="SSF54001">
    <property type="entry name" value="Cysteine proteinases"/>
    <property type="match status" value="1"/>
</dbReference>
<dbReference type="CDD" id="cd02619">
    <property type="entry name" value="Peptidase_C1"/>
    <property type="match status" value="1"/>
</dbReference>
<evidence type="ECO:0000313" key="2">
    <source>
        <dbReference type="EMBL" id="KAK8886489.1"/>
    </source>
</evidence>
<sequence length="579" mass="66578">MKYVESDKDMYDREREHATFFKVEIIALIVLIASLAISVPIMLKVCNLKSNLTKDRKETIVDRIINRLISDTTKVALPTRYIVPDKYILPPSDQASRGICWAFATIFLLESQYRANGIDKGFLKESEYVNFSKQAYAKYLLDKCEENPDVSPCKHGGLGLHPRQTDDHKIDSIYYFLRAFPDLAKAILPEDVCPYQEVPEGQDKCDGIDQALKTNPIEFKIKSIEAANNIPMAKRLLISKQRPLGLGTPIPDYLFYAPCDDSSYSKLDICTNESKRTKCPEGYKSEYCAKIMVDSRVRDGTFVYVDDFSRIVYAGGHAVNIVGYNDDWVYKSRLVSEQSMHELHGGFIIHNSWRAPGHSVEYLMGRRSEENEAVICPNHLNPMNWIPATEECIKNNLGNYEQCGHEYRFVRGKGLTKHTDLLRCVDKRYCDPSRYYVLAQSLTRNEVDAQPLFSGLDLVKLISWPNTTDPISVDDIKTEKVDYFPFWALKLMLEPVNVVENDPLQCGYWMYPYDTTTMVNRKTWSLIDTFHVTDIEFEFSDSSYLSNKASDKDYTLLKKSTHNFTKTEFDGPLPYNYVY</sequence>
<gene>
    <name evidence="2" type="ORF">M9Y10_041952</name>
</gene>
<proteinExistence type="predicted"/>
<keyword evidence="3" id="KW-1185">Reference proteome</keyword>
<dbReference type="PANTHER" id="PTHR35899">
    <property type="entry name" value="PAPAIN FAMILY CYSTEINE PROTEASE DOMAIN CONTAINING PROTEIN"/>
    <property type="match status" value="1"/>
</dbReference>
<protein>
    <recommendedName>
        <fullName evidence="4">Peptidase C1A papain C-terminal domain-containing protein</fullName>
    </recommendedName>
</protein>
<keyword evidence="1" id="KW-0472">Membrane</keyword>
<dbReference type="PANTHER" id="PTHR35899:SF1">
    <property type="entry name" value="PEPTIDASE C1A PAPAIN C-TERMINAL DOMAIN-CONTAINING PROTEIN"/>
    <property type="match status" value="1"/>
</dbReference>
<dbReference type="InterPro" id="IPR038765">
    <property type="entry name" value="Papain-like_cys_pep_sf"/>
</dbReference>
<name>A0ABR2K5Z9_9EUKA</name>
<comment type="caution">
    <text evidence="2">The sequence shown here is derived from an EMBL/GenBank/DDBJ whole genome shotgun (WGS) entry which is preliminary data.</text>
</comment>
<dbReference type="InterPro" id="IPR000169">
    <property type="entry name" value="Pept_cys_AS"/>
</dbReference>
<dbReference type="InterPro" id="IPR025660">
    <property type="entry name" value="Pept_his_AS"/>
</dbReference>
<evidence type="ECO:0008006" key="4">
    <source>
        <dbReference type="Google" id="ProtNLM"/>
    </source>
</evidence>
<organism evidence="2 3">
    <name type="scientific">Tritrichomonas musculus</name>
    <dbReference type="NCBI Taxonomy" id="1915356"/>
    <lineage>
        <taxon>Eukaryota</taxon>
        <taxon>Metamonada</taxon>
        <taxon>Parabasalia</taxon>
        <taxon>Tritrichomonadida</taxon>
        <taxon>Tritrichomonadidae</taxon>
        <taxon>Tritrichomonas</taxon>
    </lineage>
</organism>
<dbReference type="Proteomes" id="UP001470230">
    <property type="component" value="Unassembled WGS sequence"/>
</dbReference>
<dbReference type="EMBL" id="JAPFFF010000007">
    <property type="protein sequence ID" value="KAK8886489.1"/>
    <property type="molecule type" value="Genomic_DNA"/>
</dbReference>
<evidence type="ECO:0000256" key="1">
    <source>
        <dbReference type="SAM" id="Phobius"/>
    </source>
</evidence>
<evidence type="ECO:0000313" key="3">
    <source>
        <dbReference type="Proteomes" id="UP001470230"/>
    </source>
</evidence>
<dbReference type="Gene3D" id="3.90.70.10">
    <property type="entry name" value="Cysteine proteinases"/>
    <property type="match status" value="1"/>
</dbReference>
<feature type="transmembrane region" description="Helical" evidence="1">
    <location>
        <begin position="21"/>
        <end position="43"/>
    </location>
</feature>
<keyword evidence="1" id="KW-0812">Transmembrane</keyword>
<reference evidence="2 3" key="1">
    <citation type="submission" date="2024-04" db="EMBL/GenBank/DDBJ databases">
        <title>Tritrichomonas musculus Genome.</title>
        <authorList>
            <person name="Alves-Ferreira E."/>
            <person name="Grigg M."/>
            <person name="Lorenzi H."/>
            <person name="Galac M."/>
        </authorList>
    </citation>
    <scope>NUCLEOTIDE SEQUENCE [LARGE SCALE GENOMIC DNA]</scope>
    <source>
        <strain evidence="2 3">EAF2021</strain>
    </source>
</reference>
<dbReference type="PROSITE" id="PS00639">
    <property type="entry name" value="THIOL_PROTEASE_HIS"/>
    <property type="match status" value="1"/>
</dbReference>